<proteinExistence type="predicted"/>
<dbReference type="PANTHER" id="PTHR24104">
    <property type="entry name" value="E3 UBIQUITIN-PROTEIN LIGASE NHLRC1-RELATED"/>
    <property type="match status" value="1"/>
</dbReference>
<sequence length="331" mass="34671">MSALSATQSSVAQELFIGDVGDNSVKHFDIANGTYLGAIVPSSTAGLRGPMGMIVTEGQLVVVNQNINTGSRGEVLKFDVTSGTFIGKLVASSDRDAPFFPQGIARGGPDQNFYVADVGVQSGKCSNQGDVKMYDAAGAFLGNLDRRAFTSEFHPRGVVFGPDGLLYVSAVGCLEPKDPAFNRLTGYILRFNPATKAFVDVFASDATVPDLHRPEGLVFDSQGNLWVASFQGGATQNDNILKLNGHNGRLIGEIPLLAPDGSRAPAQAIIFGPGGNLFVPVTSGTIAGAVLQCNPANKQCSTVVQAGGPLLSPWFLVFRNSDPATLSYTGQ</sequence>
<gene>
    <name evidence="1" type="ORF">PTKU64_55130</name>
</gene>
<dbReference type="Proteomes" id="UP001319874">
    <property type="component" value="Chromosome 2"/>
</dbReference>
<dbReference type="InterPro" id="IPR011042">
    <property type="entry name" value="6-blade_b-propeller_TolB-like"/>
</dbReference>
<organism evidence="1 2">
    <name type="scientific">Paraburkholderia terrae</name>
    <dbReference type="NCBI Taxonomy" id="311230"/>
    <lineage>
        <taxon>Bacteria</taxon>
        <taxon>Pseudomonadati</taxon>
        <taxon>Pseudomonadota</taxon>
        <taxon>Betaproteobacteria</taxon>
        <taxon>Burkholderiales</taxon>
        <taxon>Burkholderiaceae</taxon>
        <taxon>Paraburkholderia</taxon>
    </lineage>
</organism>
<protein>
    <recommendedName>
        <fullName evidence="3">SMP-30/Gluconolactonase/LRE-like region domain-containing protein</fullName>
    </recommendedName>
</protein>
<name>A0ABN6JLQ5_9BURK</name>
<dbReference type="Gene3D" id="2.120.10.30">
    <property type="entry name" value="TolB, C-terminal domain"/>
    <property type="match status" value="1"/>
</dbReference>
<keyword evidence="2" id="KW-1185">Reference proteome</keyword>
<dbReference type="EMBL" id="AP024956">
    <property type="protein sequence ID" value="BCZ81838.1"/>
    <property type="molecule type" value="Genomic_DNA"/>
</dbReference>
<reference evidence="1 2" key="1">
    <citation type="journal article" date="2022" name="Front. Microbiol.">
        <title>Identification and characterization of a novel class of self-sufficient cytochrome P450 hydroxylase involved in cyclohexanecarboxylate degradation in Paraburkholderia terrae strain KU-64.</title>
        <authorList>
            <person name="Yamamoto T."/>
            <person name="Hasegawa Y."/>
            <person name="Iwaki H."/>
        </authorList>
    </citation>
    <scope>NUCLEOTIDE SEQUENCE [LARGE SCALE GENOMIC DNA]</scope>
    <source>
        <strain evidence="1 2">KU-64</strain>
    </source>
</reference>
<dbReference type="InterPro" id="IPR050952">
    <property type="entry name" value="TRIM-NHL_E3_ligases"/>
</dbReference>
<evidence type="ECO:0000313" key="1">
    <source>
        <dbReference type="EMBL" id="BCZ81838.1"/>
    </source>
</evidence>
<dbReference type="SUPFAM" id="SSF63829">
    <property type="entry name" value="Calcium-dependent phosphotriesterase"/>
    <property type="match status" value="1"/>
</dbReference>
<dbReference type="RefSeq" id="WP_229514128.1">
    <property type="nucleotide sequence ID" value="NZ_AP024956.1"/>
</dbReference>
<evidence type="ECO:0008006" key="3">
    <source>
        <dbReference type="Google" id="ProtNLM"/>
    </source>
</evidence>
<accession>A0ABN6JLQ5</accession>
<dbReference type="PANTHER" id="PTHR24104:SF25">
    <property type="entry name" value="PROTEIN LIN-41"/>
    <property type="match status" value="1"/>
</dbReference>
<evidence type="ECO:0000313" key="2">
    <source>
        <dbReference type="Proteomes" id="UP001319874"/>
    </source>
</evidence>